<dbReference type="WBParaSite" id="PSAMB.scaffold16872size1241.g37063.t1">
    <property type="protein sequence ID" value="PSAMB.scaffold16872size1241.g37063.t1"/>
    <property type="gene ID" value="PSAMB.scaffold16872size1241.g37063"/>
</dbReference>
<dbReference type="GO" id="GO:0005509">
    <property type="term" value="F:calcium ion binding"/>
    <property type="evidence" value="ECO:0007669"/>
    <property type="project" value="InterPro"/>
</dbReference>
<dbReference type="GO" id="GO:0016020">
    <property type="term" value="C:membrane"/>
    <property type="evidence" value="ECO:0007669"/>
    <property type="project" value="InterPro"/>
</dbReference>
<dbReference type="CDD" id="cd11304">
    <property type="entry name" value="Cadherin_repeat"/>
    <property type="match status" value="1"/>
</dbReference>
<dbReference type="SUPFAM" id="SSF49313">
    <property type="entry name" value="Cadherin-like"/>
    <property type="match status" value="1"/>
</dbReference>
<dbReference type="AlphaFoldDB" id="A0A914V993"/>
<reference evidence="2" key="1">
    <citation type="submission" date="2022-11" db="UniProtKB">
        <authorList>
            <consortium name="WormBaseParasite"/>
        </authorList>
    </citation>
    <scope>IDENTIFICATION</scope>
</reference>
<evidence type="ECO:0000313" key="2">
    <source>
        <dbReference type="WBParaSite" id="PSAMB.scaffold16872size1241.g37063.t1"/>
    </source>
</evidence>
<proteinExistence type="predicted"/>
<organism evidence="1 2">
    <name type="scientific">Plectus sambesii</name>
    <dbReference type="NCBI Taxonomy" id="2011161"/>
    <lineage>
        <taxon>Eukaryota</taxon>
        <taxon>Metazoa</taxon>
        <taxon>Ecdysozoa</taxon>
        <taxon>Nematoda</taxon>
        <taxon>Chromadorea</taxon>
        <taxon>Plectida</taxon>
        <taxon>Plectina</taxon>
        <taxon>Plectoidea</taxon>
        <taxon>Plectidae</taxon>
        <taxon>Plectus</taxon>
    </lineage>
</organism>
<dbReference type="InterPro" id="IPR015919">
    <property type="entry name" value="Cadherin-like_sf"/>
</dbReference>
<name>A0A914V993_9BILA</name>
<keyword evidence="1" id="KW-1185">Reference proteome</keyword>
<dbReference type="Proteomes" id="UP000887566">
    <property type="component" value="Unplaced"/>
</dbReference>
<sequence>LSAVDIDAGRFGQVRYHIASVTGGAENLFDYDNSTSTLMATGPLSPASSYQVGMHSQLINQHEIARLN</sequence>
<evidence type="ECO:0000313" key="1">
    <source>
        <dbReference type="Proteomes" id="UP000887566"/>
    </source>
</evidence>
<protein>
    <submittedName>
        <fullName evidence="2">Uncharacterized protein</fullName>
    </submittedName>
</protein>
<accession>A0A914V993</accession>
<dbReference type="Gene3D" id="2.60.40.60">
    <property type="entry name" value="Cadherins"/>
    <property type="match status" value="1"/>
</dbReference>